<protein>
    <submittedName>
        <fullName evidence="2">Uncharacterized protein</fullName>
    </submittedName>
</protein>
<organism evidence="1 2">
    <name type="scientific">Plectus sambesii</name>
    <dbReference type="NCBI Taxonomy" id="2011161"/>
    <lineage>
        <taxon>Eukaryota</taxon>
        <taxon>Metazoa</taxon>
        <taxon>Ecdysozoa</taxon>
        <taxon>Nematoda</taxon>
        <taxon>Chromadorea</taxon>
        <taxon>Plectida</taxon>
        <taxon>Plectina</taxon>
        <taxon>Plectoidea</taxon>
        <taxon>Plectidae</taxon>
        <taxon>Plectus</taxon>
    </lineage>
</organism>
<dbReference type="SUPFAM" id="SSF47986">
    <property type="entry name" value="DEATH domain"/>
    <property type="match status" value="1"/>
</dbReference>
<reference evidence="2" key="1">
    <citation type="submission" date="2022-11" db="UniProtKB">
        <authorList>
            <consortium name="WormBaseParasite"/>
        </authorList>
    </citation>
    <scope>IDENTIFICATION</scope>
</reference>
<accession>A0A914VHE8</accession>
<dbReference type="InterPro" id="IPR011029">
    <property type="entry name" value="DEATH-like_dom_sf"/>
</dbReference>
<dbReference type="Proteomes" id="UP000887566">
    <property type="component" value="Unplaced"/>
</dbReference>
<dbReference type="WBParaSite" id="PSAMB.scaffold189size67233.g3116.t1">
    <property type="protein sequence ID" value="PSAMB.scaffold189size67233.g3116.t1"/>
    <property type="gene ID" value="PSAMB.scaffold189size67233.g3116"/>
</dbReference>
<sequence>MLSECFISTLKSTNQSDLVDLLTGEKVNNSVLNTVNGGAATSNLAANLSQDDNSALQKLRALGENQFLDVLQKNCDFICEKLILLEVLPKFRAYGMRDPIIEEIQSHATNYRRNQAMYNYLRTRDKADLIYFVEVLLATDQKQIVRKLVEEL</sequence>
<dbReference type="AlphaFoldDB" id="A0A914VHE8"/>
<evidence type="ECO:0000313" key="2">
    <source>
        <dbReference type="WBParaSite" id="PSAMB.scaffold189size67233.g3116.t1"/>
    </source>
</evidence>
<name>A0A914VHE8_9BILA</name>
<evidence type="ECO:0000313" key="1">
    <source>
        <dbReference type="Proteomes" id="UP000887566"/>
    </source>
</evidence>
<dbReference type="Gene3D" id="1.10.533.10">
    <property type="entry name" value="Death Domain, Fas"/>
    <property type="match status" value="1"/>
</dbReference>
<dbReference type="CDD" id="cd01671">
    <property type="entry name" value="CARD"/>
    <property type="match status" value="1"/>
</dbReference>
<keyword evidence="1" id="KW-1185">Reference proteome</keyword>
<proteinExistence type="predicted"/>